<feature type="signal peptide" evidence="4">
    <location>
        <begin position="1"/>
        <end position="17"/>
    </location>
</feature>
<keyword evidence="7" id="KW-1185">Reference proteome</keyword>
<evidence type="ECO:0000313" key="6">
    <source>
        <dbReference type="EMBL" id="KHJ86155.1"/>
    </source>
</evidence>
<evidence type="ECO:0000256" key="2">
    <source>
        <dbReference type="ARBA" id="ARBA00023157"/>
    </source>
</evidence>
<dbReference type="Gene3D" id="2.60.120.290">
    <property type="entry name" value="Spermadhesin, CUB domain"/>
    <property type="match status" value="1"/>
</dbReference>
<evidence type="ECO:0000256" key="1">
    <source>
        <dbReference type="ARBA" id="ARBA00022737"/>
    </source>
</evidence>
<dbReference type="OrthoDB" id="6369184at2759"/>
<dbReference type="InterPro" id="IPR000859">
    <property type="entry name" value="CUB_dom"/>
</dbReference>
<sequence>MFMLGACLLLLIQSVPASRGHIHKIGSNAVNSGKLDYTGCPENNDFYYEGTLASPLYPNNYPPNTECYYYMTAAPGKVLSFNFTHYDLESCCDYVTIYDGNGIKSPKLAQWVFILLRCSSTAACFEVVKITKVSLKSAFAESVFLSIASSIVVDYCSRLLCL</sequence>
<dbReference type="PANTHER" id="PTHR24251">
    <property type="entry name" value="OVOCHYMASE-RELATED"/>
    <property type="match status" value="1"/>
</dbReference>
<organism evidence="6 7">
    <name type="scientific">Oesophagostomum dentatum</name>
    <name type="common">Nodular worm</name>
    <dbReference type="NCBI Taxonomy" id="61180"/>
    <lineage>
        <taxon>Eukaryota</taxon>
        <taxon>Metazoa</taxon>
        <taxon>Ecdysozoa</taxon>
        <taxon>Nematoda</taxon>
        <taxon>Chromadorea</taxon>
        <taxon>Rhabditida</taxon>
        <taxon>Rhabditina</taxon>
        <taxon>Rhabditomorpha</taxon>
        <taxon>Strongyloidea</taxon>
        <taxon>Strongylidae</taxon>
        <taxon>Oesophagostomum</taxon>
    </lineage>
</organism>
<evidence type="ECO:0000313" key="7">
    <source>
        <dbReference type="Proteomes" id="UP000053660"/>
    </source>
</evidence>
<keyword evidence="4" id="KW-0732">Signal</keyword>
<gene>
    <name evidence="6" type="ORF">OESDEN_14103</name>
</gene>
<dbReference type="Proteomes" id="UP000053660">
    <property type="component" value="Unassembled WGS sequence"/>
</dbReference>
<feature type="chain" id="PRO_5002081728" evidence="4">
    <location>
        <begin position="18"/>
        <end position="162"/>
    </location>
</feature>
<feature type="disulfide bond" evidence="3">
    <location>
        <begin position="40"/>
        <end position="67"/>
    </location>
</feature>
<reference evidence="6 7" key="1">
    <citation type="submission" date="2014-03" db="EMBL/GenBank/DDBJ databases">
        <title>Draft genome of the hookworm Oesophagostomum dentatum.</title>
        <authorList>
            <person name="Mitreva M."/>
        </authorList>
    </citation>
    <scope>NUCLEOTIDE SEQUENCE [LARGE SCALE GENOMIC DNA]</scope>
    <source>
        <strain evidence="6 7">OD-Hann</strain>
    </source>
</reference>
<dbReference type="SUPFAM" id="SSF49854">
    <property type="entry name" value="Spermadhesin, CUB domain"/>
    <property type="match status" value="1"/>
</dbReference>
<dbReference type="Pfam" id="PF00431">
    <property type="entry name" value="CUB"/>
    <property type="match status" value="1"/>
</dbReference>
<dbReference type="CDD" id="cd00041">
    <property type="entry name" value="CUB"/>
    <property type="match status" value="1"/>
</dbReference>
<accession>A0A0B1SSL3</accession>
<keyword evidence="1" id="KW-0677">Repeat</keyword>
<proteinExistence type="predicted"/>
<protein>
    <submittedName>
        <fullName evidence="6">CUB domain protein</fullName>
    </submittedName>
</protein>
<dbReference type="EMBL" id="KN561371">
    <property type="protein sequence ID" value="KHJ86155.1"/>
    <property type="molecule type" value="Genomic_DNA"/>
</dbReference>
<feature type="domain" description="CUB" evidence="5">
    <location>
        <begin position="40"/>
        <end position="100"/>
    </location>
</feature>
<evidence type="ECO:0000256" key="4">
    <source>
        <dbReference type="SAM" id="SignalP"/>
    </source>
</evidence>
<dbReference type="PROSITE" id="PS01180">
    <property type="entry name" value="CUB"/>
    <property type="match status" value="1"/>
</dbReference>
<dbReference type="SMART" id="SM00042">
    <property type="entry name" value="CUB"/>
    <property type="match status" value="1"/>
</dbReference>
<comment type="caution">
    <text evidence="3">Lacks conserved residue(s) required for the propagation of feature annotation.</text>
</comment>
<dbReference type="AlphaFoldDB" id="A0A0B1SSL3"/>
<evidence type="ECO:0000256" key="3">
    <source>
        <dbReference type="PROSITE-ProRule" id="PRU00059"/>
    </source>
</evidence>
<evidence type="ECO:0000259" key="5">
    <source>
        <dbReference type="PROSITE" id="PS01180"/>
    </source>
</evidence>
<dbReference type="InterPro" id="IPR035914">
    <property type="entry name" value="Sperma_CUB_dom_sf"/>
</dbReference>
<keyword evidence="2 3" id="KW-1015">Disulfide bond</keyword>
<name>A0A0B1SSL3_OESDE</name>